<evidence type="ECO:0000313" key="3">
    <source>
        <dbReference type="EMBL" id="KAJ7614781.1"/>
    </source>
</evidence>
<organism evidence="3 4">
    <name type="scientific">Roridomyces roridus</name>
    <dbReference type="NCBI Taxonomy" id="1738132"/>
    <lineage>
        <taxon>Eukaryota</taxon>
        <taxon>Fungi</taxon>
        <taxon>Dikarya</taxon>
        <taxon>Basidiomycota</taxon>
        <taxon>Agaricomycotina</taxon>
        <taxon>Agaricomycetes</taxon>
        <taxon>Agaricomycetidae</taxon>
        <taxon>Agaricales</taxon>
        <taxon>Marasmiineae</taxon>
        <taxon>Mycenaceae</taxon>
        <taxon>Roridomyces</taxon>
    </lineage>
</organism>
<keyword evidence="4" id="KW-1185">Reference proteome</keyword>
<protein>
    <recommendedName>
        <fullName evidence="2">NACHT domain-containing protein</fullName>
    </recommendedName>
</protein>
<sequence>MDSPPEFMRADSSISGQNMQYMGEEGLHLLHSAIAIGASYDSSERFPPPRCHPQTRKTVFEIILAWLNNTHMGPKILWLNGDAGCGKSAVSQTVAEYCAQSGQLGATFFFSHWRGDLSNGRLLFPTIAYKLANLIPALRAPISQAIQSDISILTRSLEVQVQKLIVEPFRSVPPPPAPILIVIDALDACTGDEMQHRILTLLARLLIVHRLPLCLLISSRPLSHLTATFDTPAFLKLSTRLPLDVFSSDTDVRTFLHSELTAIRHARPGVAPDPWPSDTALELLVQCSAGHFLFPATVVKYLSNSPHPAERLVEILVVAANAANAGLPLPPLDQLYHQILSGAPDPAALLRVLGPALVLHTPLPVPQLDLLLHAPPVYTTLQPVSGLVDAPSPPRPGAVRIPQHSTTEFLVDARRALHFFVERGRHHAAVARGCIRYLGECLDGAQGLDLIAYQYVRRQWTAHLAQAKPERELLDELGETRFVYSRVPAEVRAVIAWLQNIPSTPTHKDLLRLWEGWARDMDLSMAKRKQRADSMS</sequence>
<gene>
    <name evidence="3" type="ORF">FB45DRAFT_1064466</name>
</gene>
<feature type="domain" description="NACHT" evidence="2">
    <location>
        <begin position="75"/>
        <end position="221"/>
    </location>
</feature>
<dbReference type="PANTHER" id="PTHR10039">
    <property type="entry name" value="AMELOGENIN"/>
    <property type="match status" value="1"/>
</dbReference>
<name>A0AAD7FBW5_9AGAR</name>
<dbReference type="PROSITE" id="PS50837">
    <property type="entry name" value="NACHT"/>
    <property type="match status" value="1"/>
</dbReference>
<dbReference type="EMBL" id="JARKIF010000025">
    <property type="protein sequence ID" value="KAJ7614781.1"/>
    <property type="molecule type" value="Genomic_DNA"/>
</dbReference>
<comment type="caution">
    <text evidence="3">The sequence shown here is derived from an EMBL/GenBank/DDBJ whole genome shotgun (WGS) entry which is preliminary data.</text>
</comment>
<keyword evidence="1" id="KW-0677">Repeat</keyword>
<reference evidence="3" key="1">
    <citation type="submission" date="2023-03" db="EMBL/GenBank/DDBJ databases">
        <title>Massive genome expansion in bonnet fungi (Mycena s.s.) driven by repeated elements and novel gene families across ecological guilds.</title>
        <authorList>
            <consortium name="Lawrence Berkeley National Laboratory"/>
            <person name="Harder C.B."/>
            <person name="Miyauchi S."/>
            <person name="Viragh M."/>
            <person name="Kuo A."/>
            <person name="Thoen E."/>
            <person name="Andreopoulos B."/>
            <person name="Lu D."/>
            <person name="Skrede I."/>
            <person name="Drula E."/>
            <person name="Henrissat B."/>
            <person name="Morin E."/>
            <person name="Kohler A."/>
            <person name="Barry K."/>
            <person name="LaButti K."/>
            <person name="Morin E."/>
            <person name="Salamov A."/>
            <person name="Lipzen A."/>
            <person name="Mereny Z."/>
            <person name="Hegedus B."/>
            <person name="Baldrian P."/>
            <person name="Stursova M."/>
            <person name="Weitz H."/>
            <person name="Taylor A."/>
            <person name="Grigoriev I.V."/>
            <person name="Nagy L.G."/>
            <person name="Martin F."/>
            <person name="Kauserud H."/>
        </authorList>
    </citation>
    <scope>NUCLEOTIDE SEQUENCE</scope>
    <source>
        <strain evidence="3">9284</strain>
    </source>
</reference>
<dbReference type="Pfam" id="PF24883">
    <property type="entry name" value="NPHP3_N"/>
    <property type="match status" value="1"/>
</dbReference>
<dbReference type="Gene3D" id="3.40.50.300">
    <property type="entry name" value="P-loop containing nucleotide triphosphate hydrolases"/>
    <property type="match status" value="1"/>
</dbReference>
<dbReference type="InterPro" id="IPR027417">
    <property type="entry name" value="P-loop_NTPase"/>
</dbReference>
<evidence type="ECO:0000259" key="2">
    <source>
        <dbReference type="PROSITE" id="PS50837"/>
    </source>
</evidence>
<dbReference type="Proteomes" id="UP001221142">
    <property type="component" value="Unassembled WGS sequence"/>
</dbReference>
<accession>A0AAD7FBW5</accession>
<dbReference type="InterPro" id="IPR007111">
    <property type="entry name" value="NACHT_NTPase"/>
</dbReference>
<evidence type="ECO:0000313" key="4">
    <source>
        <dbReference type="Proteomes" id="UP001221142"/>
    </source>
</evidence>
<evidence type="ECO:0000256" key="1">
    <source>
        <dbReference type="ARBA" id="ARBA00022737"/>
    </source>
</evidence>
<dbReference type="InterPro" id="IPR056884">
    <property type="entry name" value="NPHP3-like_N"/>
</dbReference>
<proteinExistence type="predicted"/>
<dbReference type="PANTHER" id="PTHR10039:SF14">
    <property type="entry name" value="NACHT DOMAIN-CONTAINING PROTEIN"/>
    <property type="match status" value="1"/>
</dbReference>
<dbReference type="SUPFAM" id="SSF52540">
    <property type="entry name" value="P-loop containing nucleoside triphosphate hydrolases"/>
    <property type="match status" value="1"/>
</dbReference>
<dbReference type="AlphaFoldDB" id="A0AAD7FBW5"/>